<sequence length="88" mass="10452">MATNNERSVTYKILDHMGVLATYKNNWSKELNLIQWNDRTPKFDIRDWDSDHEHMSRGITLHEDEARELSRLLADRFENMSVAEDESN</sequence>
<feature type="domain" description="Transcriptional coactivator p15 (PC4) C-terminal" evidence="1">
    <location>
        <begin position="26"/>
        <end position="69"/>
    </location>
</feature>
<organism evidence="2 3">
    <name type="scientific">Mogibacterium pumilum</name>
    <dbReference type="NCBI Taxonomy" id="86332"/>
    <lineage>
        <taxon>Bacteria</taxon>
        <taxon>Bacillati</taxon>
        <taxon>Bacillota</taxon>
        <taxon>Clostridia</taxon>
        <taxon>Peptostreptococcales</taxon>
        <taxon>Anaerovoracaceae</taxon>
        <taxon>Mogibacterium</taxon>
    </lineage>
</organism>
<dbReference type="OrthoDB" id="7067273at2"/>
<dbReference type="InterPro" id="IPR003173">
    <property type="entry name" value="PC4_C"/>
</dbReference>
<dbReference type="EMBL" id="CP016199">
    <property type="protein sequence ID" value="ASS37170.1"/>
    <property type="molecule type" value="Genomic_DNA"/>
</dbReference>
<dbReference type="Gene3D" id="2.30.31.70">
    <property type="match status" value="1"/>
</dbReference>
<evidence type="ECO:0000313" key="2">
    <source>
        <dbReference type="EMBL" id="ASS37170.1"/>
    </source>
</evidence>
<keyword evidence="3" id="KW-1185">Reference proteome</keyword>
<protein>
    <recommendedName>
        <fullName evidence="1">Transcriptional coactivator p15 (PC4) C-terminal domain-containing protein</fullName>
    </recommendedName>
</protein>
<proteinExistence type="predicted"/>
<gene>
    <name evidence="2" type="ORF">AXF17_00875</name>
</gene>
<dbReference type="GO" id="GO:0006355">
    <property type="term" value="P:regulation of DNA-templated transcription"/>
    <property type="evidence" value="ECO:0007669"/>
    <property type="project" value="InterPro"/>
</dbReference>
<dbReference type="AlphaFoldDB" id="A0A223AQD4"/>
<evidence type="ECO:0000259" key="1">
    <source>
        <dbReference type="Pfam" id="PF02229"/>
    </source>
</evidence>
<dbReference type="Proteomes" id="UP000214689">
    <property type="component" value="Chromosome"/>
</dbReference>
<dbReference type="RefSeq" id="WP_094233386.1">
    <property type="nucleotide sequence ID" value="NZ_CP016199.1"/>
</dbReference>
<name>A0A223AQD4_9FIRM</name>
<reference evidence="3" key="1">
    <citation type="submission" date="2016-05" db="EMBL/GenBank/DDBJ databases">
        <authorList>
            <person name="Holder M.E."/>
            <person name="Ajami N.J."/>
            <person name="Petrosino J.F."/>
        </authorList>
    </citation>
    <scope>NUCLEOTIDE SEQUENCE [LARGE SCALE GENOMIC DNA]</scope>
    <source>
        <strain evidence="3">ATCC 700696</strain>
    </source>
</reference>
<accession>A0A223AQD4</accession>
<evidence type="ECO:0000313" key="3">
    <source>
        <dbReference type="Proteomes" id="UP000214689"/>
    </source>
</evidence>
<dbReference type="GO" id="GO:0003677">
    <property type="term" value="F:DNA binding"/>
    <property type="evidence" value="ECO:0007669"/>
    <property type="project" value="InterPro"/>
</dbReference>
<dbReference type="Pfam" id="PF02229">
    <property type="entry name" value="PC4"/>
    <property type="match status" value="1"/>
</dbReference>